<dbReference type="PANTHER" id="PTHR43046:SF12">
    <property type="entry name" value="GDP-MANNOSE MANNOSYL HYDROLASE"/>
    <property type="match status" value="1"/>
</dbReference>
<dbReference type="PROSITE" id="PS51462">
    <property type="entry name" value="NUDIX"/>
    <property type="match status" value="1"/>
</dbReference>
<accession>A0A0H5DMU5</accession>
<dbReference type="SUPFAM" id="SSF55811">
    <property type="entry name" value="Nudix"/>
    <property type="match status" value="1"/>
</dbReference>
<comment type="cofactor">
    <cofactor evidence="1">
        <name>Mg(2+)</name>
        <dbReference type="ChEBI" id="CHEBI:18420"/>
    </cofactor>
</comment>
<dbReference type="PANTHER" id="PTHR43046">
    <property type="entry name" value="GDP-MANNOSE MANNOSYL HYDROLASE"/>
    <property type="match status" value="1"/>
</dbReference>
<dbReference type="EMBL" id="CWGJ01000001">
    <property type="protein sequence ID" value="CRX37486.1"/>
    <property type="molecule type" value="Genomic_DNA"/>
</dbReference>
<evidence type="ECO:0000313" key="5">
    <source>
        <dbReference type="EMBL" id="CRX37486.1"/>
    </source>
</evidence>
<dbReference type="InterPro" id="IPR000086">
    <property type="entry name" value="NUDIX_hydrolase_dom"/>
</dbReference>
<dbReference type="Pfam" id="PF00293">
    <property type="entry name" value="NUDIX"/>
    <property type="match status" value="1"/>
</dbReference>
<evidence type="ECO:0000313" key="6">
    <source>
        <dbReference type="Proteomes" id="UP000220251"/>
    </source>
</evidence>
<gene>
    <name evidence="5" type="ORF">ELAC_0124</name>
</gene>
<keyword evidence="2 5" id="KW-0378">Hydrolase</keyword>
<sequence>MNPERKIRIFDTRPEGFEETAAVAAAHVVSDGKLLLLEGAEGKGKAGFFAPPAGKMEVGETPLETLERELFEETGIRLVNGVCPRLLFTLYISKRDIDYLYHCFEVPFLKPPSITLSPEHRSYRWETPEASAHLPLIEGGKVILERYLRCSPAFSPREIG</sequence>
<dbReference type="AlphaFoldDB" id="A0A0H5DMU5"/>
<name>A0A0H5DMU5_9BACT</name>
<organism evidence="5 6">
    <name type="scientific">Estrella lausannensis</name>
    <dbReference type="NCBI Taxonomy" id="483423"/>
    <lineage>
        <taxon>Bacteria</taxon>
        <taxon>Pseudomonadati</taxon>
        <taxon>Chlamydiota</taxon>
        <taxon>Chlamydiia</taxon>
        <taxon>Parachlamydiales</taxon>
        <taxon>Candidatus Criblamydiaceae</taxon>
        <taxon>Estrella</taxon>
    </lineage>
</organism>
<dbReference type="Gene3D" id="3.90.79.10">
    <property type="entry name" value="Nucleoside Triphosphate Pyrophosphohydrolase"/>
    <property type="match status" value="1"/>
</dbReference>
<dbReference type="GO" id="GO:0016787">
    <property type="term" value="F:hydrolase activity"/>
    <property type="evidence" value="ECO:0007669"/>
    <property type="project" value="UniProtKB-KW"/>
</dbReference>
<keyword evidence="6" id="KW-1185">Reference proteome</keyword>
<dbReference type="PROSITE" id="PS00893">
    <property type="entry name" value="NUDIX_BOX"/>
    <property type="match status" value="1"/>
</dbReference>
<protein>
    <submittedName>
        <fullName evidence="5">Nudix hydrolase</fullName>
    </submittedName>
</protein>
<dbReference type="CDD" id="cd02883">
    <property type="entry name" value="NUDIX_Hydrolase"/>
    <property type="match status" value="1"/>
</dbReference>
<evidence type="ECO:0000259" key="4">
    <source>
        <dbReference type="PROSITE" id="PS51462"/>
    </source>
</evidence>
<dbReference type="Proteomes" id="UP000220251">
    <property type="component" value="Unassembled WGS sequence"/>
</dbReference>
<dbReference type="InterPro" id="IPR015797">
    <property type="entry name" value="NUDIX_hydrolase-like_dom_sf"/>
</dbReference>
<proteinExistence type="predicted"/>
<reference evidence="6" key="1">
    <citation type="submission" date="2015-06" db="EMBL/GenBank/DDBJ databases">
        <authorList>
            <person name="Bertelli C."/>
        </authorList>
    </citation>
    <scope>NUCLEOTIDE SEQUENCE [LARGE SCALE GENOMIC DNA]</scope>
    <source>
        <strain evidence="6">CRIB-30</strain>
    </source>
</reference>
<keyword evidence="3" id="KW-0460">Magnesium</keyword>
<dbReference type="InterPro" id="IPR020084">
    <property type="entry name" value="NUDIX_hydrolase_CS"/>
</dbReference>
<evidence type="ECO:0000256" key="3">
    <source>
        <dbReference type="ARBA" id="ARBA00022842"/>
    </source>
</evidence>
<evidence type="ECO:0000256" key="1">
    <source>
        <dbReference type="ARBA" id="ARBA00001946"/>
    </source>
</evidence>
<feature type="domain" description="Nudix hydrolase" evidence="4">
    <location>
        <begin position="18"/>
        <end position="149"/>
    </location>
</feature>
<evidence type="ECO:0000256" key="2">
    <source>
        <dbReference type="ARBA" id="ARBA00022801"/>
    </source>
</evidence>